<evidence type="ECO:0008006" key="3">
    <source>
        <dbReference type="Google" id="ProtNLM"/>
    </source>
</evidence>
<dbReference type="eggNOG" id="ENOG5032R69">
    <property type="taxonomic scope" value="Bacteria"/>
</dbReference>
<dbReference type="EMBL" id="CP000155">
    <property type="protein sequence ID" value="ABC27997.1"/>
    <property type="molecule type" value="Genomic_DNA"/>
</dbReference>
<dbReference type="HOGENOM" id="CLU_1446492_0_0_6"/>
<dbReference type="KEGG" id="hch:HCH_01119"/>
<reference evidence="1 2" key="1">
    <citation type="journal article" date="2005" name="Nucleic Acids Res.">
        <title>Genomic blueprint of Hahella chejuensis, a marine microbe producing an algicidal agent.</title>
        <authorList>
            <person name="Jeong H."/>
            <person name="Yim J.H."/>
            <person name="Lee C."/>
            <person name="Choi S.-H."/>
            <person name="Park Y.K."/>
            <person name="Yoon S.H."/>
            <person name="Hur C.-G."/>
            <person name="Kang H.-Y."/>
            <person name="Kim D."/>
            <person name="Lee H.H."/>
            <person name="Park K.H."/>
            <person name="Park S.-H."/>
            <person name="Park H.-S."/>
            <person name="Lee H.K."/>
            <person name="Oh T.K."/>
            <person name="Kim J.F."/>
        </authorList>
    </citation>
    <scope>NUCLEOTIDE SEQUENCE [LARGE SCALE GENOMIC DNA]</scope>
    <source>
        <strain evidence="1 2">KCTC 2396</strain>
    </source>
</reference>
<dbReference type="STRING" id="349521.HCH_01119"/>
<organism evidence="1 2">
    <name type="scientific">Hahella chejuensis (strain KCTC 2396)</name>
    <dbReference type="NCBI Taxonomy" id="349521"/>
    <lineage>
        <taxon>Bacteria</taxon>
        <taxon>Pseudomonadati</taxon>
        <taxon>Pseudomonadota</taxon>
        <taxon>Gammaproteobacteria</taxon>
        <taxon>Oceanospirillales</taxon>
        <taxon>Hahellaceae</taxon>
        <taxon>Hahella</taxon>
    </lineage>
</organism>
<dbReference type="Proteomes" id="UP000000238">
    <property type="component" value="Chromosome"/>
</dbReference>
<dbReference type="SUPFAM" id="SSF51182">
    <property type="entry name" value="RmlC-like cupins"/>
    <property type="match status" value="1"/>
</dbReference>
<proteinExistence type="predicted"/>
<dbReference type="OrthoDB" id="5732427at2"/>
<dbReference type="AlphaFoldDB" id="Q2SMX7"/>
<name>Q2SMX7_HAHCH</name>
<keyword evidence="2" id="KW-1185">Reference proteome</keyword>
<sequence>MQPTALDHFIELAREGWDGLTTSNVIRLRRLLQNLAKTSAEEPWLAQIHADRPEMVELYTDPEHGYRLLAHTEPQGLYRMPHDHGAGWVLYALQYGALEMSTYQPITDKRGRTRLVSRGCDTLIPGDCRVFLPGDIHDPRCVSDYIVQFRLTSSDFKLEKKEGRMIQYLDQGSMA</sequence>
<dbReference type="Gene3D" id="2.60.120.10">
    <property type="entry name" value="Jelly Rolls"/>
    <property type="match status" value="1"/>
</dbReference>
<accession>Q2SMX7</accession>
<dbReference type="RefSeq" id="WP_011395072.1">
    <property type="nucleotide sequence ID" value="NC_007645.1"/>
</dbReference>
<evidence type="ECO:0000313" key="1">
    <source>
        <dbReference type="EMBL" id="ABC27997.1"/>
    </source>
</evidence>
<evidence type="ECO:0000313" key="2">
    <source>
        <dbReference type="Proteomes" id="UP000000238"/>
    </source>
</evidence>
<dbReference type="InterPro" id="IPR014710">
    <property type="entry name" value="RmlC-like_jellyroll"/>
</dbReference>
<protein>
    <recommendedName>
        <fullName evidence="3">Metal-dependent enzyme of the double-stranded beta helix superfamily</fullName>
    </recommendedName>
</protein>
<dbReference type="InterPro" id="IPR011051">
    <property type="entry name" value="RmlC_Cupin_sf"/>
</dbReference>
<gene>
    <name evidence="1" type="ordered locus">HCH_01119</name>
</gene>